<dbReference type="GeneTree" id="ENSGT00940000153375"/>
<dbReference type="InterPro" id="IPR022052">
    <property type="entry name" value="Histone-bd_RBBP4-like_N"/>
</dbReference>
<dbReference type="AlphaFoldDB" id="A0A8C6IFD9"/>
<organism evidence="4 5">
    <name type="scientific">Mus spicilegus</name>
    <name type="common">Mound-building mouse</name>
    <dbReference type="NCBI Taxonomy" id="10103"/>
    <lineage>
        <taxon>Eukaryota</taxon>
        <taxon>Metazoa</taxon>
        <taxon>Chordata</taxon>
        <taxon>Craniata</taxon>
        <taxon>Vertebrata</taxon>
        <taxon>Euteleostomi</taxon>
        <taxon>Mammalia</taxon>
        <taxon>Eutheria</taxon>
        <taxon>Euarchontoglires</taxon>
        <taxon>Glires</taxon>
        <taxon>Rodentia</taxon>
        <taxon>Myomorpha</taxon>
        <taxon>Muroidea</taxon>
        <taxon>Muridae</taxon>
        <taxon>Murinae</taxon>
        <taxon>Mus</taxon>
        <taxon>Mus</taxon>
    </lineage>
</organism>
<dbReference type="Ensembl" id="ENSMSIT00000044213.1">
    <property type="protein sequence ID" value="ENSMSIP00000035082.1"/>
    <property type="gene ID" value="ENSMSIG00000029239.1"/>
</dbReference>
<dbReference type="Gene3D" id="2.130.10.10">
    <property type="entry name" value="YVTN repeat-like/Quinoprotein amine dehydrogenase"/>
    <property type="match status" value="1"/>
</dbReference>
<keyword evidence="5" id="KW-1185">Reference proteome</keyword>
<evidence type="ECO:0000259" key="3">
    <source>
        <dbReference type="Pfam" id="PF12265"/>
    </source>
</evidence>
<reference evidence="4" key="1">
    <citation type="submission" date="2025-08" db="UniProtKB">
        <authorList>
            <consortium name="Ensembl"/>
        </authorList>
    </citation>
    <scope>IDENTIFICATION</scope>
</reference>
<dbReference type="InterPro" id="IPR015943">
    <property type="entry name" value="WD40/YVTN_repeat-like_dom_sf"/>
</dbReference>
<keyword evidence="2" id="KW-0677">Repeat</keyword>
<dbReference type="Pfam" id="PF12265">
    <property type="entry name" value="CAF1C_H4-bd"/>
    <property type="match status" value="1"/>
</dbReference>
<dbReference type="Proteomes" id="UP000694415">
    <property type="component" value="Unplaced"/>
</dbReference>
<accession>A0A8C6IFD9</accession>
<reference evidence="4" key="2">
    <citation type="submission" date="2025-09" db="UniProtKB">
        <authorList>
            <consortium name="Ensembl"/>
        </authorList>
    </citation>
    <scope>IDENTIFICATION</scope>
</reference>
<evidence type="ECO:0000313" key="5">
    <source>
        <dbReference type="Proteomes" id="UP000694415"/>
    </source>
</evidence>
<dbReference type="PANTHER" id="PTHR22850">
    <property type="entry name" value="WD40 REPEAT FAMILY"/>
    <property type="match status" value="1"/>
</dbReference>
<evidence type="ECO:0000313" key="4">
    <source>
        <dbReference type="Ensembl" id="ENSMSIP00000035082.1"/>
    </source>
</evidence>
<dbReference type="InterPro" id="IPR050459">
    <property type="entry name" value="WD_repeat_RBAP46/RBAP48/MSI1"/>
</dbReference>
<evidence type="ECO:0000256" key="2">
    <source>
        <dbReference type="ARBA" id="ARBA00022737"/>
    </source>
</evidence>
<protein>
    <recommendedName>
        <fullName evidence="3">Histone-binding protein RBBP4-like N-terminal domain-containing protein</fullName>
    </recommendedName>
</protein>
<sequence length="84" mass="9720">MIDKEAAFDDAVGECVINEEYKIWKKTTPFLYELVMVQALEWPSLTDQWLPDVTSACWRHTGQCMSISPALGWTWWILEPAAEQ</sequence>
<feature type="domain" description="Histone-binding protein RBBP4-like N-terminal" evidence="3">
    <location>
        <begin position="19"/>
        <end position="55"/>
    </location>
</feature>
<name>A0A8C6IFD9_MUSSI</name>
<keyword evidence="1" id="KW-0853">WD repeat</keyword>
<proteinExistence type="predicted"/>
<evidence type="ECO:0000256" key="1">
    <source>
        <dbReference type="ARBA" id="ARBA00022574"/>
    </source>
</evidence>